<dbReference type="GO" id="GO:0032154">
    <property type="term" value="C:cleavage furrow"/>
    <property type="evidence" value="ECO:0007669"/>
    <property type="project" value="UniProtKB-SubCell"/>
</dbReference>
<dbReference type="PANTHER" id="PTHR18884">
    <property type="entry name" value="SEPTIN"/>
    <property type="match status" value="1"/>
</dbReference>
<keyword evidence="5 7" id="KW-0342">GTP-binding</keyword>
<accession>A0A1I8AGE7</accession>
<protein>
    <submittedName>
        <fullName evidence="12">Septin-type G domain-containing protein</fullName>
    </submittedName>
</protein>
<comment type="similarity">
    <text evidence="7">Belongs to the TRAFAC class TrmE-Era-EngA-EngB-Septin-like GTPase superfamily. Septin GTPase family.</text>
</comment>
<dbReference type="FunFam" id="3.40.50.300:FF:000162">
    <property type="entry name" value="septin-7 isoform X1"/>
    <property type="match status" value="1"/>
</dbReference>
<evidence type="ECO:0000256" key="8">
    <source>
        <dbReference type="SAM" id="Coils"/>
    </source>
</evidence>
<keyword evidence="11" id="KW-1185">Reference proteome</keyword>
<proteinExistence type="inferred from homology"/>
<evidence type="ECO:0000256" key="7">
    <source>
        <dbReference type="RuleBase" id="RU004560"/>
    </source>
</evidence>
<dbReference type="InterPro" id="IPR027417">
    <property type="entry name" value="P-loop_NTPase"/>
</dbReference>
<keyword evidence="6" id="KW-0131">Cell cycle</keyword>
<evidence type="ECO:0000256" key="3">
    <source>
        <dbReference type="ARBA" id="ARBA00022741"/>
    </source>
</evidence>
<dbReference type="Pfam" id="PF00735">
    <property type="entry name" value="Septin"/>
    <property type="match status" value="1"/>
</dbReference>
<dbReference type="Proteomes" id="UP000095287">
    <property type="component" value="Unplaced"/>
</dbReference>
<comment type="subcellular location">
    <subcellularLocation>
        <location evidence="1">Cleavage furrow</location>
    </subcellularLocation>
</comment>
<feature type="domain" description="Septin-type G" evidence="10">
    <location>
        <begin position="114"/>
        <end position="381"/>
    </location>
</feature>
<organism evidence="11 12">
    <name type="scientific">Steinernema glaseri</name>
    <dbReference type="NCBI Taxonomy" id="37863"/>
    <lineage>
        <taxon>Eukaryota</taxon>
        <taxon>Metazoa</taxon>
        <taxon>Ecdysozoa</taxon>
        <taxon>Nematoda</taxon>
        <taxon>Chromadorea</taxon>
        <taxon>Rhabditida</taxon>
        <taxon>Tylenchina</taxon>
        <taxon>Panagrolaimomorpha</taxon>
        <taxon>Strongyloidoidea</taxon>
        <taxon>Steinernematidae</taxon>
        <taxon>Steinernema</taxon>
    </lineage>
</organism>
<feature type="coiled-coil region" evidence="8">
    <location>
        <begin position="420"/>
        <end position="465"/>
    </location>
</feature>
<reference evidence="12" key="1">
    <citation type="submission" date="2016-11" db="UniProtKB">
        <authorList>
            <consortium name="WormBaseParasite"/>
        </authorList>
    </citation>
    <scope>IDENTIFICATION</scope>
</reference>
<evidence type="ECO:0000259" key="10">
    <source>
        <dbReference type="PROSITE" id="PS51719"/>
    </source>
</evidence>
<evidence type="ECO:0000313" key="11">
    <source>
        <dbReference type="Proteomes" id="UP000095287"/>
    </source>
</evidence>
<dbReference type="GO" id="GO:0005856">
    <property type="term" value="C:cytoskeleton"/>
    <property type="evidence" value="ECO:0007669"/>
    <property type="project" value="UniProtKB-ARBA"/>
</dbReference>
<name>A0A1I8AGE7_9BILA</name>
<keyword evidence="3 7" id="KW-0547">Nucleotide-binding</keyword>
<dbReference type="SUPFAM" id="SSF52540">
    <property type="entry name" value="P-loop containing nucleoside triphosphate hydrolases"/>
    <property type="match status" value="1"/>
</dbReference>
<feature type="region of interest" description="Disordered" evidence="9">
    <location>
        <begin position="54"/>
        <end position="91"/>
    </location>
</feature>
<keyword evidence="2" id="KW-0132">Cell division</keyword>
<dbReference type="InterPro" id="IPR016491">
    <property type="entry name" value="Septin"/>
</dbReference>
<dbReference type="InterPro" id="IPR030379">
    <property type="entry name" value="G_SEPTIN_dom"/>
</dbReference>
<dbReference type="CDD" id="cd01850">
    <property type="entry name" value="CDC_Septin"/>
    <property type="match status" value="1"/>
</dbReference>
<dbReference type="Gene3D" id="3.40.50.300">
    <property type="entry name" value="P-loop containing nucleotide triphosphate hydrolases"/>
    <property type="match status" value="1"/>
</dbReference>
<dbReference type="GO" id="GO:0005525">
    <property type="term" value="F:GTP binding"/>
    <property type="evidence" value="ECO:0007669"/>
    <property type="project" value="UniProtKB-KW"/>
</dbReference>
<sequence length="610" mass="69471">MAMEIVKSMSQGVPPSDRQRWTSSQEVSREALETSSNVKGLEVLVDDGNQLYATPQKPRYIKKNGGTPYKSSQAPRPSNDPLESPLPQEAPGSLQDYVGFSNFPNQIFRRSIKEGFEFSLMVVGESGLGKSTFVNTLFLTELQEVPPQERVPVPSTVNIDSRTLLLSENDVRLSLTFVDTPGFGDAVDNSNCWSPIMEFIDARFADFLAEETKVLRQEKIPDRRVHLCLYFVAPTGHGLKQLDVECMRRLSDRVNVLPVIAKADTMTTQELLLFKKRVNEDIAKHGIKVYRFPEGDGAEAKKLRSSFPFAVVGSNVVRRSATTGRICRVREYPWGVVEVENLEHNDFVALRDLIIRMNLIDLIDVTKNVHYENFRFRHMGALPDDDDRDPFTLLEKEQRGWESEFQRSREEKERVFAAQVATREARLDEKAAQLAEMEAEQKELLAEKRSQLESLLREVAELRSETLSLCSKSSSPPHEKAKKKSIFARPRDRRINRFDRRKTNCSAPLRNYHSPRRASPDLRIPPRGPKAALLEGIVRSPRSMLLRARRRLLETLLIASRSSGCFLGRLAILPSVDMPFQIDLELARRILEEYRAPDAGFPALWISDRH</sequence>
<evidence type="ECO:0000256" key="9">
    <source>
        <dbReference type="SAM" id="MobiDB-lite"/>
    </source>
</evidence>
<keyword evidence="4 8" id="KW-0175">Coiled coil</keyword>
<evidence type="ECO:0000256" key="5">
    <source>
        <dbReference type="ARBA" id="ARBA00023134"/>
    </source>
</evidence>
<evidence type="ECO:0000313" key="12">
    <source>
        <dbReference type="WBParaSite" id="L893_g522.t1"/>
    </source>
</evidence>
<evidence type="ECO:0000256" key="4">
    <source>
        <dbReference type="ARBA" id="ARBA00023054"/>
    </source>
</evidence>
<dbReference type="WBParaSite" id="L893_g522.t1">
    <property type="protein sequence ID" value="L893_g522.t1"/>
    <property type="gene ID" value="L893_g522"/>
</dbReference>
<dbReference type="GO" id="GO:0051301">
    <property type="term" value="P:cell division"/>
    <property type="evidence" value="ECO:0007669"/>
    <property type="project" value="UniProtKB-KW"/>
</dbReference>
<evidence type="ECO:0000256" key="6">
    <source>
        <dbReference type="ARBA" id="ARBA00023306"/>
    </source>
</evidence>
<feature type="region of interest" description="Disordered" evidence="9">
    <location>
        <begin position="1"/>
        <end position="39"/>
    </location>
</feature>
<feature type="region of interest" description="Disordered" evidence="9">
    <location>
        <begin position="506"/>
        <end position="525"/>
    </location>
</feature>
<dbReference type="PROSITE" id="PS51719">
    <property type="entry name" value="G_SEPTIN"/>
    <property type="match status" value="1"/>
</dbReference>
<evidence type="ECO:0000256" key="1">
    <source>
        <dbReference type="ARBA" id="ARBA00004626"/>
    </source>
</evidence>
<evidence type="ECO:0000256" key="2">
    <source>
        <dbReference type="ARBA" id="ARBA00022618"/>
    </source>
</evidence>
<dbReference type="AlphaFoldDB" id="A0A1I8AGE7"/>